<dbReference type="GO" id="GO:0000049">
    <property type="term" value="F:tRNA binding"/>
    <property type="evidence" value="ECO:0007669"/>
    <property type="project" value="TreeGrafter"/>
</dbReference>
<protein>
    <submittedName>
        <fullName evidence="11">CCA tRNA nucleotidyltransferase</fullName>
    </submittedName>
</protein>
<proteinExistence type="inferred from homology"/>
<dbReference type="Pfam" id="PF12627">
    <property type="entry name" value="PolyA_pol_RNAbd"/>
    <property type="match status" value="1"/>
</dbReference>
<dbReference type="OrthoDB" id="9805698at2"/>
<keyword evidence="5" id="KW-0479">Metal-binding</keyword>
<evidence type="ECO:0000256" key="3">
    <source>
        <dbReference type="ARBA" id="ARBA00022694"/>
    </source>
</evidence>
<dbReference type="AlphaFoldDB" id="A0A3A8ARC1"/>
<dbReference type="PANTHER" id="PTHR46173:SF1">
    <property type="entry name" value="CCA TRNA NUCLEOTIDYLTRANSFERASE 1, MITOCHONDRIAL"/>
    <property type="match status" value="1"/>
</dbReference>
<keyword evidence="7" id="KW-0460">Magnesium</keyword>
<sequence length="384" mass="41001">MKIGGDWLRAPHLQAVFALIDKGGHSAYLVGGAVRDAVLGRRVGDLDLATDATPQKVTALAKAAGIRCVPTGLDHGTVTLVIEGVPHEITTFRRDEETFGRHARVAFTTDMAEDARRRDFTMNALYADADGRVIDPLGGLPDALAGRVRFVEDAERRICEDYLRILRFFRFTAWFARDGIDAEGLAACAAHQDGLEKIAAERVGAEMTKLLAAPDPAPSVAAMRQSGVLARILPGADDRALAALVHHEGEAGVAPDWRRRLAALGGEGVAERLRLSNANARRLAVLREGVEAADGPGALGYRHGSDLALDILLLRAALLEAPLPAEALHEAARGARSQFPLSATDLMPALSGPALGAALRTLEDRWIASGFKLGRDELMKGAFE</sequence>
<evidence type="ECO:0000259" key="10">
    <source>
        <dbReference type="Pfam" id="PF12627"/>
    </source>
</evidence>
<dbReference type="RefSeq" id="WP_121167930.1">
    <property type="nucleotide sequence ID" value="NZ_RAPE01000004.1"/>
</dbReference>
<feature type="domain" description="Poly A polymerase head" evidence="9">
    <location>
        <begin position="27"/>
        <end position="148"/>
    </location>
</feature>
<evidence type="ECO:0000256" key="8">
    <source>
        <dbReference type="RuleBase" id="RU003953"/>
    </source>
</evidence>
<evidence type="ECO:0000256" key="2">
    <source>
        <dbReference type="ARBA" id="ARBA00022679"/>
    </source>
</evidence>
<dbReference type="EMBL" id="RAPE01000004">
    <property type="protein sequence ID" value="RKF13355.1"/>
    <property type="molecule type" value="Genomic_DNA"/>
</dbReference>
<accession>A0A3A8ARC1</accession>
<evidence type="ECO:0000256" key="1">
    <source>
        <dbReference type="ARBA" id="ARBA00001946"/>
    </source>
</evidence>
<dbReference type="SUPFAM" id="SSF81891">
    <property type="entry name" value="Poly A polymerase C-terminal region-like"/>
    <property type="match status" value="1"/>
</dbReference>
<dbReference type="InterPro" id="IPR002646">
    <property type="entry name" value="PolA_pol_head_dom"/>
</dbReference>
<dbReference type="GO" id="GO:0046872">
    <property type="term" value="F:metal ion binding"/>
    <property type="evidence" value="ECO:0007669"/>
    <property type="project" value="UniProtKB-KW"/>
</dbReference>
<keyword evidence="3" id="KW-0819">tRNA processing</keyword>
<keyword evidence="2 8" id="KW-0808">Transferase</keyword>
<evidence type="ECO:0000313" key="12">
    <source>
        <dbReference type="Proteomes" id="UP000281128"/>
    </source>
</evidence>
<comment type="cofactor">
    <cofactor evidence="1">
        <name>Mg(2+)</name>
        <dbReference type="ChEBI" id="CHEBI:18420"/>
    </cofactor>
</comment>
<dbReference type="GO" id="GO:0016779">
    <property type="term" value="F:nucleotidyltransferase activity"/>
    <property type="evidence" value="ECO:0007669"/>
    <property type="project" value="UniProtKB-KW"/>
</dbReference>
<evidence type="ECO:0000259" key="9">
    <source>
        <dbReference type="Pfam" id="PF01743"/>
    </source>
</evidence>
<name>A0A3A8ARC1_9RHOB</name>
<dbReference type="GO" id="GO:0008033">
    <property type="term" value="P:tRNA processing"/>
    <property type="evidence" value="ECO:0007669"/>
    <property type="project" value="UniProtKB-KW"/>
</dbReference>
<keyword evidence="12" id="KW-1185">Reference proteome</keyword>
<evidence type="ECO:0000256" key="4">
    <source>
        <dbReference type="ARBA" id="ARBA00022695"/>
    </source>
</evidence>
<reference evidence="11 12" key="1">
    <citation type="submission" date="2018-09" db="EMBL/GenBank/DDBJ databases">
        <title>Roseovarius spongiae sp. nov., isolated from a marine sponge.</title>
        <authorList>
            <person name="Zhuang L."/>
            <person name="Luo L."/>
        </authorList>
    </citation>
    <scope>NUCLEOTIDE SEQUENCE [LARGE SCALE GENOMIC DNA]</scope>
    <source>
        <strain evidence="11 12">HN-E21</strain>
    </source>
</reference>
<gene>
    <name evidence="11" type="ORF">D6850_13695</name>
</gene>
<dbReference type="InterPro" id="IPR032828">
    <property type="entry name" value="PolyA_RNA-bd"/>
</dbReference>
<dbReference type="CDD" id="cd05398">
    <property type="entry name" value="NT_ClassII-CCAase"/>
    <property type="match status" value="1"/>
</dbReference>
<evidence type="ECO:0000313" key="11">
    <source>
        <dbReference type="EMBL" id="RKF13355.1"/>
    </source>
</evidence>
<comment type="similarity">
    <text evidence="8">Belongs to the tRNA nucleotidyltransferase/poly(A) polymerase family.</text>
</comment>
<dbReference type="Proteomes" id="UP000281128">
    <property type="component" value="Unassembled WGS sequence"/>
</dbReference>
<dbReference type="Gene3D" id="3.30.460.10">
    <property type="entry name" value="Beta Polymerase, domain 2"/>
    <property type="match status" value="1"/>
</dbReference>
<evidence type="ECO:0000256" key="5">
    <source>
        <dbReference type="ARBA" id="ARBA00022723"/>
    </source>
</evidence>
<comment type="caution">
    <text evidence="11">The sequence shown here is derived from an EMBL/GenBank/DDBJ whole genome shotgun (WGS) entry which is preliminary data.</text>
</comment>
<dbReference type="SUPFAM" id="SSF81301">
    <property type="entry name" value="Nucleotidyltransferase"/>
    <property type="match status" value="1"/>
</dbReference>
<organism evidence="11 12">
    <name type="scientific">Roseovarius spongiae</name>
    <dbReference type="NCBI Taxonomy" id="2320272"/>
    <lineage>
        <taxon>Bacteria</taxon>
        <taxon>Pseudomonadati</taxon>
        <taxon>Pseudomonadota</taxon>
        <taxon>Alphaproteobacteria</taxon>
        <taxon>Rhodobacterales</taxon>
        <taxon>Roseobacteraceae</taxon>
        <taxon>Roseovarius</taxon>
    </lineage>
</organism>
<keyword evidence="4" id="KW-0548">Nucleotidyltransferase</keyword>
<dbReference type="Pfam" id="PF01743">
    <property type="entry name" value="PolyA_pol"/>
    <property type="match status" value="1"/>
</dbReference>
<dbReference type="Gene3D" id="1.10.3090.10">
    <property type="entry name" value="cca-adding enzyme, domain 2"/>
    <property type="match status" value="1"/>
</dbReference>
<dbReference type="GO" id="GO:0000166">
    <property type="term" value="F:nucleotide binding"/>
    <property type="evidence" value="ECO:0007669"/>
    <property type="project" value="UniProtKB-KW"/>
</dbReference>
<keyword evidence="8" id="KW-0694">RNA-binding</keyword>
<dbReference type="InterPro" id="IPR043519">
    <property type="entry name" value="NT_sf"/>
</dbReference>
<feature type="domain" description="tRNA nucleotidyltransferase/poly(A) polymerase RNA and SrmB- binding" evidence="10">
    <location>
        <begin position="180"/>
        <end position="237"/>
    </location>
</feature>
<evidence type="ECO:0000256" key="6">
    <source>
        <dbReference type="ARBA" id="ARBA00022741"/>
    </source>
</evidence>
<evidence type="ECO:0000256" key="7">
    <source>
        <dbReference type="ARBA" id="ARBA00022842"/>
    </source>
</evidence>
<keyword evidence="6" id="KW-0547">Nucleotide-binding</keyword>
<dbReference type="PANTHER" id="PTHR46173">
    <property type="entry name" value="CCA TRNA NUCLEOTIDYLTRANSFERASE 1, MITOCHONDRIAL"/>
    <property type="match status" value="1"/>
</dbReference>
<dbReference type="InterPro" id="IPR050264">
    <property type="entry name" value="Bact_CCA-adding_enz_type3_sf"/>
</dbReference>